<sequence>MPHLRAFCGVMFRVCGFPGVAVTGLRAGWEDGSVSGQGQPSRYTRSFGGMTGALIVTVIAVLAFVAWRGLFRTDVDDTPVAVDWQESVELAQHADLDVVHPRDLPAGWIATSVDLSAGDDPRWGMGVLTDEGRFVGIRQQDASVDALVELYVDEEAESGEDARIDSEITDTWQTWSDEGGDRGYSTEIGDEALLVYGSAPVEDIEAYLGLLTR</sequence>
<comment type="caution">
    <text evidence="2">The sequence shown here is derived from an EMBL/GenBank/DDBJ whole genome shotgun (WGS) entry which is preliminary data.</text>
</comment>
<organism evidence="2 3">
    <name type="scientific">Nocardioides eburneiflavus</name>
    <dbReference type="NCBI Taxonomy" id="2518372"/>
    <lineage>
        <taxon>Bacteria</taxon>
        <taxon>Bacillati</taxon>
        <taxon>Actinomycetota</taxon>
        <taxon>Actinomycetes</taxon>
        <taxon>Propionibacteriales</taxon>
        <taxon>Nocardioidaceae</taxon>
        <taxon>Nocardioides</taxon>
    </lineage>
</organism>
<keyword evidence="1" id="KW-1133">Transmembrane helix</keyword>
<keyword evidence="1" id="KW-0472">Membrane</keyword>
<accession>A0A4Z1C9T0</accession>
<name>A0A4Z1C9T0_9ACTN</name>
<dbReference type="Pfam" id="PF14030">
    <property type="entry name" value="DUF4245"/>
    <property type="match status" value="1"/>
</dbReference>
<feature type="transmembrane region" description="Helical" evidence="1">
    <location>
        <begin position="47"/>
        <end position="67"/>
    </location>
</feature>
<reference evidence="2 3" key="1">
    <citation type="submission" date="2019-04" db="EMBL/GenBank/DDBJ databases">
        <title>Three New Species of Nocardioides, Nocardioides euryhalodurans sp. nov., Nocardioides seonyuensis sp. nov. and Nocardioides eburneoflavus sp. nov. Isolated from Soil.</title>
        <authorList>
            <person name="Roh S.G."/>
            <person name="Lee C."/>
            <person name="Kim M.-K."/>
            <person name="Kim S.B."/>
        </authorList>
    </citation>
    <scope>NUCLEOTIDE SEQUENCE [LARGE SCALE GENOMIC DNA]</scope>
    <source>
        <strain evidence="2 3">MMS17-SY213</strain>
    </source>
</reference>
<gene>
    <name evidence="2" type="ORF">EXE59_09210</name>
</gene>
<dbReference type="OrthoDB" id="3827115at2"/>
<feature type="transmembrane region" description="Helical" evidence="1">
    <location>
        <begin position="7"/>
        <end position="27"/>
    </location>
</feature>
<keyword evidence="3" id="KW-1185">Reference proteome</keyword>
<evidence type="ECO:0000313" key="2">
    <source>
        <dbReference type="EMBL" id="TGN64106.1"/>
    </source>
</evidence>
<protein>
    <submittedName>
        <fullName evidence="2">DUF4245 domain-containing protein</fullName>
    </submittedName>
</protein>
<evidence type="ECO:0000313" key="3">
    <source>
        <dbReference type="Proteomes" id="UP000297496"/>
    </source>
</evidence>
<proteinExistence type="predicted"/>
<dbReference type="EMBL" id="SRRO01000001">
    <property type="protein sequence ID" value="TGN64106.1"/>
    <property type="molecule type" value="Genomic_DNA"/>
</dbReference>
<dbReference type="AlphaFoldDB" id="A0A4Z1C9T0"/>
<dbReference type="Proteomes" id="UP000297496">
    <property type="component" value="Unassembled WGS sequence"/>
</dbReference>
<evidence type="ECO:0000256" key="1">
    <source>
        <dbReference type="SAM" id="Phobius"/>
    </source>
</evidence>
<keyword evidence="1" id="KW-0812">Transmembrane</keyword>
<dbReference type="InterPro" id="IPR025339">
    <property type="entry name" value="DUF4245"/>
</dbReference>